<dbReference type="PANTHER" id="PTHR16222:SF24">
    <property type="entry name" value="ADP-RIBOSYLHYDROLASE ARH3"/>
    <property type="match status" value="1"/>
</dbReference>
<keyword evidence="12" id="KW-0460">Magnesium</keyword>
<dbReference type="Pfam" id="PF03747">
    <property type="entry name" value="ADP_ribosyl_GH"/>
    <property type="match status" value="1"/>
</dbReference>
<dbReference type="SUPFAM" id="SSF101478">
    <property type="entry name" value="ADP-ribosylglycohydrolase"/>
    <property type="match status" value="1"/>
</dbReference>
<evidence type="ECO:0000256" key="3">
    <source>
        <dbReference type="ARBA" id="ARBA00022801"/>
    </source>
</evidence>
<comment type="cofactor">
    <cofactor evidence="12">
        <name>Mg(2+)</name>
        <dbReference type="ChEBI" id="CHEBI:18420"/>
    </cofactor>
    <text evidence="12">Binds 2 magnesium ions per subunit.</text>
</comment>
<proteinExistence type="inferred from homology"/>
<keyword evidence="3" id="KW-0378">Hydrolase</keyword>
<gene>
    <name evidence="13" type="ORF">QR98_0073480</name>
</gene>
<evidence type="ECO:0000256" key="10">
    <source>
        <dbReference type="ARBA" id="ARBA00043193"/>
    </source>
</evidence>
<evidence type="ECO:0000256" key="4">
    <source>
        <dbReference type="ARBA" id="ARBA00041057"/>
    </source>
</evidence>
<evidence type="ECO:0000256" key="6">
    <source>
        <dbReference type="ARBA" id="ARBA00042471"/>
    </source>
</evidence>
<keyword evidence="12" id="KW-0479">Metal-binding</keyword>
<name>A0A132AD27_SARSC</name>
<dbReference type="InterPro" id="IPR050792">
    <property type="entry name" value="ADP-ribosylglycohydrolase"/>
</dbReference>
<dbReference type="InterPro" id="IPR005502">
    <property type="entry name" value="Ribosyl_crysJ1"/>
</dbReference>
<comment type="similarity">
    <text evidence="1">Belongs to the ADP-ribosylglycohydrolase family.</text>
</comment>
<evidence type="ECO:0000256" key="5">
    <source>
        <dbReference type="ARBA" id="ARBA00042398"/>
    </source>
</evidence>
<dbReference type="OrthoDB" id="410104at2759"/>
<evidence type="ECO:0000313" key="14">
    <source>
        <dbReference type="Proteomes" id="UP000616769"/>
    </source>
</evidence>
<dbReference type="Gene3D" id="1.10.4080.10">
    <property type="entry name" value="ADP-ribosylation/Crystallin J1"/>
    <property type="match status" value="1"/>
</dbReference>
<protein>
    <recommendedName>
        <fullName evidence="4">ADP-ribosylhydrolase ARH3</fullName>
        <ecNumber evidence="2">3.2.1.143</ecNumber>
    </recommendedName>
    <alternativeName>
        <fullName evidence="5">ADP-ribose glycohydrolase ARH3</fullName>
    </alternativeName>
    <alternativeName>
        <fullName evidence="6">ADP-ribosylhydrolase 3</fullName>
    </alternativeName>
    <alternativeName>
        <fullName evidence="9">O-acetyl-ADP-ribose deacetylase ARH3</fullName>
    </alternativeName>
    <alternativeName>
        <fullName evidence="10">Poly(ADP-ribose) glycohydrolase ARH3</fullName>
    </alternativeName>
    <alternativeName>
        <fullName evidence="8">[Protein ADP-ribosylarginine] hydrolase-like protein 2</fullName>
    </alternativeName>
    <alternativeName>
        <fullName evidence="7">[Protein ADP-ribosylserine] hydrolase</fullName>
    </alternativeName>
</protein>
<dbReference type="InterPro" id="IPR036705">
    <property type="entry name" value="Ribosyl_crysJ1_sf"/>
</dbReference>
<dbReference type="GO" id="GO:0005739">
    <property type="term" value="C:mitochondrion"/>
    <property type="evidence" value="ECO:0007669"/>
    <property type="project" value="TreeGrafter"/>
</dbReference>
<evidence type="ECO:0000256" key="7">
    <source>
        <dbReference type="ARBA" id="ARBA00042722"/>
    </source>
</evidence>
<dbReference type="EMBL" id="JXLN01012761">
    <property type="protein sequence ID" value="KPM08823.1"/>
    <property type="molecule type" value="Genomic_DNA"/>
</dbReference>
<feature type="binding site" evidence="12">
    <location>
        <position position="184"/>
    </location>
    <ligand>
        <name>Mg(2+)</name>
        <dbReference type="ChEBI" id="CHEBI:18420"/>
        <label>1</label>
    </ligand>
</feature>
<sequence>MHCAGNGGAMRVGPCAMFGYYMELDKLIELTKDSARITHANVYGYNGAILQCLAIHQALHAHSLIKSSLDINEYLNCLIEKMTKIEIDSQHAYSVMNNITQEKPATPFTDKLKKIKDLINNEIKGIKYPIEKIVTLLGNDVSAFKSVPTAIYAALKGQLRIVNGFDSKSPLVRTVYNAIILGGDTDTIGSMACSISGAINGIESIPKILLKHCESSDIMEKYADDLYRLVRSNHSPITSN</sequence>
<dbReference type="GO" id="GO:0004649">
    <property type="term" value="F:poly(ADP-ribose) glycohydrolase activity"/>
    <property type="evidence" value="ECO:0007669"/>
    <property type="project" value="UniProtKB-EC"/>
</dbReference>
<evidence type="ECO:0000256" key="9">
    <source>
        <dbReference type="ARBA" id="ARBA00043187"/>
    </source>
</evidence>
<evidence type="ECO:0000256" key="8">
    <source>
        <dbReference type="ARBA" id="ARBA00042850"/>
    </source>
</evidence>
<evidence type="ECO:0000256" key="12">
    <source>
        <dbReference type="PIRSR" id="PIRSR605502-1"/>
    </source>
</evidence>
<dbReference type="AlphaFoldDB" id="A0A132AD27"/>
<evidence type="ECO:0000256" key="2">
    <source>
        <dbReference type="ARBA" id="ARBA00012255"/>
    </source>
</evidence>
<reference evidence="13 14" key="1">
    <citation type="journal article" date="2015" name="Parasit. Vectors">
        <title>Draft genome of the scabies mite.</title>
        <authorList>
            <person name="Rider S.D.Jr."/>
            <person name="Morgan M.S."/>
            <person name="Arlian L.G."/>
        </authorList>
    </citation>
    <scope>NUCLEOTIDE SEQUENCE [LARGE SCALE GENOMIC DNA]</scope>
    <source>
        <strain evidence="13">Arlian Lab</strain>
    </source>
</reference>
<dbReference type="VEuPathDB" id="VectorBase:SSCA007019"/>
<accession>A0A132AD27</accession>
<organism evidence="13 14">
    <name type="scientific">Sarcoptes scabiei</name>
    <name type="common">Itch mite</name>
    <name type="synonym">Acarus scabiei</name>
    <dbReference type="NCBI Taxonomy" id="52283"/>
    <lineage>
        <taxon>Eukaryota</taxon>
        <taxon>Metazoa</taxon>
        <taxon>Ecdysozoa</taxon>
        <taxon>Arthropoda</taxon>
        <taxon>Chelicerata</taxon>
        <taxon>Arachnida</taxon>
        <taxon>Acari</taxon>
        <taxon>Acariformes</taxon>
        <taxon>Sarcoptiformes</taxon>
        <taxon>Astigmata</taxon>
        <taxon>Psoroptidia</taxon>
        <taxon>Sarcoptoidea</taxon>
        <taxon>Sarcoptidae</taxon>
        <taxon>Sarcoptinae</taxon>
        <taxon>Sarcoptes</taxon>
    </lineage>
</organism>
<evidence type="ECO:0000256" key="11">
    <source>
        <dbReference type="ARBA" id="ARBA00049015"/>
    </source>
</evidence>
<feature type="binding site" evidence="12">
    <location>
        <position position="186"/>
    </location>
    <ligand>
        <name>Mg(2+)</name>
        <dbReference type="ChEBI" id="CHEBI:18420"/>
        <label>1</label>
    </ligand>
</feature>
<dbReference type="PANTHER" id="PTHR16222">
    <property type="entry name" value="ADP-RIBOSYLGLYCOHYDROLASE"/>
    <property type="match status" value="1"/>
</dbReference>
<dbReference type="GO" id="GO:0046872">
    <property type="term" value="F:metal ion binding"/>
    <property type="evidence" value="ECO:0007669"/>
    <property type="project" value="UniProtKB-KW"/>
</dbReference>
<comment type="caution">
    <text evidence="13">The sequence shown here is derived from an EMBL/GenBank/DDBJ whole genome shotgun (WGS) entry which is preliminary data.</text>
</comment>
<comment type="catalytic activity">
    <reaction evidence="11">
        <text>alpha-NAD(+) + H2O = ADP-D-ribose + nicotinamide + H(+)</text>
        <dbReference type="Rhea" id="RHEA:68792"/>
        <dbReference type="ChEBI" id="CHEBI:15377"/>
        <dbReference type="ChEBI" id="CHEBI:15378"/>
        <dbReference type="ChEBI" id="CHEBI:17154"/>
        <dbReference type="ChEBI" id="CHEBI:57967"/>
        <dbReference type="ChEBI" id="CHEBI:77017"/>
    </reaction>
</comment>
<dbReference type="GO" id="GO:0005634">
    <property type="term" value="C:nucleus"/>
    <property type="evidence" value="ECO:0007669"/>
    <property type="project" value="TreeGrafter"/>
</dbReference>
<dbReference type="EC" id="3.2.1.143" evidence="2"/>
<evidence type="ECO:0000313" key="13">
    <source>
        <dbReference type="EMBL" id="KPM08823.1"/>
    </source>
</evidence>
<feature type="binding site" evidence="12">
    <location>
        <position position="187"/>
    </location>
    <ligand>
        <name>Mg(2+)</name>
        <dbReference type="ChEBI" id="CHEBI:18420"/>
        <label>1</label>
    </ligand>
</feature>
<evidence type="ECO:0000256" key="1">
    <source>
        <dbReference type="ARBA" id="ARBA00010702"/>
    </source>
</evidence>
<dbReference type="Proteomes" id="UP000616769">
    <property type="component" value="Unassembled WGS sequence"/>
</dbReference>